<dbReference type="PROSITE" id="PS50878">
    <property type="entry name" value="RT_POL"/>
    <property type="match status" value="1"/>
</dbReference>
<evidence type="ECO:0000259" key="2">
    <source>
        <dbReference type="PROSITE" id="PS50878"/>
    </source>
</evidence>
<dbReference type="InterPro" id="IPR000477">
    <property type="entry name" value="RT_dom"/>
</dbReference>
<dbReference type="InterPro" id="IPR050951">
    <property type="entry name" value="Retrovirus_Pol_polyprotein"/>
</dbReference>
<keyword evidence="4" id="KW-1185">Reference proteome</keyword>
<dbReference type="OrthoDB" id="10058156at2759"/>
<feature type="domain" description="Reverse transcriptase" evidence="2">
    <location>
        <begin position="245"/>
        <end position="425"/>
    </location>
</feature>
<dbReference type="Proteomes" id="UP000479190">
    <property type="component" value="Unassembled WGS sequence"/>
</dbReference>
<dbReference type="Pfam" id="PF00078">
    <property type="entry name" value="RVT_1"/>
    <property type="match status" value="1"/>
</dbReference>
<sequence>MVWLRRILGRPAVVQVFSCVRSSSSAGLSVLLWPRAVPTCGRMVVGQQPCSWQKTHAGLFLQSFTSGGLLCRSGSSAPSDHQAPYSKRPRTLAGGSTSGSSAEHPPRPRMRQFTPPNPYVGRCFSALVAEVLRQRCDRPLVRSARTPSASVLAYLVECAISHGYEAEQLRGRRDIYIVLHLLGHRLLLLSYVVYNQFPIDDPSPGVTNRSEHHIRLNTSTPVRHHLRRMSPKMEEVARAEVTKLAAEGFIEQSASDWCSAPVLVKKQDGSYRFCIDYRDLNKVTVQDQYPIPNMNGIFDKLRKARYLSKVDLKNAYHQIPMEANSKKYTAFAIPGSGLWHYTMMPFGLCNAPRTFQRLIDSLFLPEFEPNIFGYLEDIIVATDTFEEHLQWLEVVLSKLREAGLSVNRKKCEFCCQRLTYLGLVLDAEGLRPDPERVAPVLNCKPPRNLKELRSF</sequence>
<name>A0A6H5J1V1_9HYME</name>
<dbReference type="InterPro" id="IPR043128">
    <property type="entry name" value="Rev_trsase/Diguanyl_cyclase"/>
</dbReference>
<organism evidence="3 4">
    <name type="scientific">Trichogramma brassicae</name>
    <dbReference type="NCBI Taxonomy" id="86971"/>
    <lineage>
        <taxon>Eukaryota</taxon>
        <taxon>Metazoa</taxon>
        <taxon>Ecdysozoa</taxon>
        <taxon>Arthropoda</taxon>
        <taxon>Hexapoda</taxon>
        <taxon>Insecta</taxon>
        <taxon>Pterygota</taxon>
        <taxon>Neoptera</taxon>
        <taxon>Endopterygota</taxon>
        <taxon>Hymenoptera</taxon>
        <taxon>Apocrita</taxon>
        <taxon>Proctotrupomorpha</taxon>
        <taxon>Chalcidoidea</taxon>
        <taxon>Trichogrammatidae</taxon>
        <taxon>Trichogramma</taxon>
    </lineage>
</organism>
<reference evidence="3 4" key="1">
    <citation type="submission" date="2020-02" db="EMBL/GenBank/DDBJ databases">
        <authorList>
            <person name="Ferguson B K."/>
        </authorList>
    </citation>
    <scope>NUCLEOTIDE SEQUENCE [LARGE SCALE GENOMIC DNA]</scope>
</reference>
<dbReference type="InterPro" id="IPR043502">
    <property type="entry name" value="DNA/RNA_pol_sf"/>
</dbReference>
<dbReference type="EMBL" id="CADCXV010001391">
    <property type="protein sequence ID" value="CAB0044088.1"/>
    <property type="molecule type" value="Genomic_DNA"/>
</dbReference>
<evidence type="ECO:0000313" key="3">
    <source>
        <dbReference type="EMBL" id="CAB0044088.1"/>
    </source>
</evidence>
<proteinExistence type="predicted"/>
<evidence type="ECO:0000256" key="1">
    <source>
        <dbReference type="SAM" id="MobiDB-lite"/>
    </source>
</evidence>
<gene>
    <name evidence="3" type="ORF">TBRA_LOCUS15676</name>
</gene>
<dbReference type="AlphaFoldDB" id="A0A6H5J1V1"/>
<dbReference type="SUPFAM" id="SSF56672">
    <property type="entry name" value="DNA/RNA polymerases"/>
    <property type="match status" value="1"/>
</dbReference>
<protein>
    <recommendedName>
        <fullName evidence="2">Reverse transcriptase domain-containing protein</fullName>
    </recommendedName>
</protein>
<dbReference type="PANTHER" id="PTHR37984:SF5">
    <property type="entry name" value="PROTEIN NYNRIN-LIKE"/>
    <property type="match status" value="1"/>
</dbReference>
<dbReference type="Gene3D" id="3.10.10.10">
    <property type="entry name" value="HIV Type 1 Reverse Transcriptase, subunit A, domain 1"/>
    <property type="match status" value="1"/>
</dbReference>
<feature type="region of interest" description="Disordered" evidence="1">
    <location>
        <begin position="75"/>
        <end position="113"/>
    </location>
</feature>
<evidence type="ECO:0000313" key="4">
    <source>
        <dbReference type="Proteomes" id="UP000479190"/>
    </source>
</evidence>
<accession>A0A6H5J1V1</accession>
<dbReference type="Gene3D" id="3.30.70.270">
    <property type="match status" value="1"/>
</dbReference>
<dbReference type="CDD" id="cd01647">
    <property type="entry name" value="RT_LTR"/>
    <property type="match status" value="1"/>
</dbReference>
<dbReference type="GO" id="GO:0071897">
    <property type="term" value="P:DNA biosynthetic process"/>
    <property type="evidence" value="ECO:0007669"/>
    <property type="project" value="UniProtKB-ARBA"/>
</dbReference>
<dbReference type="PANTHER" id="PTHR37984">
    <property type="entry name" value="PROTEIN CBG26694"/>
    <property type="match status" value="1"/>
</dbReference>